<accession>A0A0C2VKF1</accession>
<protein>
    <submittedName>
        <fullName evidence="2">Stage V sporulation protein S</fullName>
    </submittedName>
</protein>
<sequence length="160" mass="18268">MNILNKAGAFFRMDMTTKWLLVEAYFYLAWARYLKVKSFSKVAPALGEKMAETTYSHNSANIKKIKNISNAIRIMSRYTFWESECLVKAMAGMKMLEKRQIESTLYLGTAKEKSGEFVAHAWLRSGSFYVSGSEGMERFTVVAKFAKEIGHKKLEGENYG</sequence>
<dbReference type="InterPro" id="IPR032708">
    <property type="entry name" value="McjB_C"/>
</dbReference>
<organism evidence="2 3">
    <name type="scientific">Jeotgalibacillus soli</name>
    <dbReference type="NCBI Taxonomy" id="889306"/>
    <lineage>
        <taxon>Bacteria</taxon>
        <taxon>Bacillati</taxon>
        <taxon>Bacillota</taxon>
        <taxon>Bacilli</taxon>
        <taxon>Bacillales</taxon>
        <taxon>Caryophanaceae</taxon>
        <taxon>Jeotgalibacillus</taxon>
    </lineage>
</organism>
<dbReference type="AlphaFoldDB" id="A0A0C2VKF1"/>
<proteinExistence type="predicted"/>
<comment type="caution">
    <text evidence="2">The sequence shown here is derived from an EMBL/GenBank/DDBJ whole genome shotgun (WGS) entry which is preliminary data.</text>
</comment>
<feature type="domain" description="Microcin J25-processing protein McjB C-terminal" evidence="1">
    <location>
        <begin position="49"/>
        <end position="143"/>
    </location>
</feature>
<dbReference type="OrthoDB" id="9812122at2"/>
<keyword evidence="3" id="KW-1185">Reference proteome</keyword>
<dbReference type="PATRIC" id="fig|889306.3.peg.848"/>
<evidence type="ECO:0000313" key="2">
    <source>
        <dbReference type="EMBL" id="KIL49377.1"/>
    </source>
</evidence>
<dbReference type="Pfam" id="PF13471">
    <property type="entry name" value="Transglut_core3"/>
    <property type="match status" value="1"/>
</dbReference>
<evidence type="ECO:0000259" key="1">
    <source>
        <dbReference type="Pfam" id="PF13471"/>
    </source>
</evidence>
<reference evidence="2 3" key="1">
    <citation type="submission" date="2015-01" db="EMBL/GenBank/DDBJ databases">
        <title>Genome sequencing of Jeotgalibacillus soli.</title>
        <authorList>
            <person name="Goh K.M."/>
            <person name="Chan K.-G."/>
            <person name="Yaakop A.S."/>
            <person name="Ee R."/>
            <person name="Gan H.M."/>
            <person name="Chan C.S."/>
        </authorList>
    </citation>
    <scope>NUCLEOTIDE SEQUENCE [LARGE SCALE GENOMIC DNA]</scope>
    <source>
        <strain evidence="2 3">P9</strain>
    </source>
</reference>
<dbReference type="NCBIfam" id="NF033537">
    <property type="entry name" value="lasso_biosyn_B2"/>
    <property type="match status" value="1"/>
</dbReference>
<dbReference type="Proteomes" id="UP000031938">
    <property type="component" value="Unassembled WGS sequence"/>
</dbReference>
<dbReference type="InterPro" id="IPR053521">
    <property type="entry name" value="McjB-like"/>
</dbReference>
<evidence type="ECO:0000313" key="3">
    <source>
        <dbReference type="Proteomes" id="UP000031938"/>
    </source>
</evidence>
<gene>
    <name evidence="2" type="ORF">KP78_08450</name>
</gene>
<dbReference type="STRING" id="889306.KP78_08450"/>
<dbReference type="RefSeq" id="WP_041086512.1">
    <property type="nucleotide sequence ID" value="NZ_JXRP01000009.1"/>
</dbReference>
<dbReference type="EMBL" id="JXRP01000009">
    <property type="protein sequence ID" value="KIL49377.1"/>
    <property type="molecule type" value="Genomic_DNA"/>
</dbReference>
<name>A0A0C2VKF1_9BACL</name>